<dbReference type="STRING" id="1642646.ING2E5A_1114"/>
<dbReference type="InterPro" id="IPR024176">
    <property type="entry name" value="Citrate_synthase_bac-typ"/>
</dbReference>
<dbReference type="EMBL" id="LT608328">
    <property type="protein sequence ID" value="SCM56947.1"/>
    <property type="molecule type" value="Genomic_DNA"/>
</dbReference>
<dbReference type="SUPFAM" id="SSF48256">
    <property type="entry name" value="Citrate synthase"/>
    <property type="match status" value="1"/>
</dbReference>
<dbReference type="GO" id="GO:0036440">
    <property type="term" value="F:citrate synthase activity"/>
    <property type="evidence" value="ECO:0007669"/>
    <property type="project" value="UniProtKB-EC"/>
</dbReference>
<dbReference type="InterPro" id="IPR002020">
    <property type="entry name" value="Citrate_synthase"/>
</dbReference>
<evidence type="ECO:0000256" key="3">
    <source>
        <dbReference type="ARBA" id="ARBA00022679"/>
    </source>
</evidence>
<feature type="active site" evidence="6">
    <location>
        <position position="326"/>
    </location>
</feature>
<comment type="pathway">
    <text evidence="1">Carbohydrate metabolism; tricarboxylic acid cycle; isocitrate from oxaloacetate: step 1/2.</text>
</comment>
<comment type="similarity">
    <text evidence="2 5">Belongs to the citrate synthase family.</text>
</comment>
<dbReference type="PIRSF" id="PIRSF001369">
    <property type="entry name" value="Citrate_synth"/>
    <property type="match status" value="1"/>
</dbReference>
<keyword evidence="3 5" id="KW-0808">Transferase</keyword>
<evidence type="ECO:0000256" key="5">
    <source>
        <dbReference type="PIRNR" id="PIRNR001369"/>
    </source>
</evidence>
<protein>
    <recommendedName>
        <fullName evidence="5">Citrate synthase</fullName>
    </recommendedName>
</protein>
<reference evidence="7 8" key="1">
    <citation type="submission" date="2016-08" db="EMBL/GenBank/DDBJ databases">
        <authorList>
            <person name="Seilhamer J.J."/>
        </authorList>
    </citation>
    <scope>NUCLEOTIDE SEQUENCE [LARGE SCALE GENOMIC DNA]</scope>
    <source>
        <strain evidence="7">ING2-E5A</strain>
    </source>
</reference>
<dbReference type="KEGG" id="pmuc:ING2E5A_1114"/>
<evidence type="ECO:0000256" key="1">
    <source>
        <dbReference type="ARBA" id="ARBA00004751"/>
    </source>
</evidence>
<proteinExistence type="inferred from homology"/>
<dbReference type="Proteomes" id="UP000178485">
    <property type="component" value="Chromosome i"/>
</dbReference>
<keyword evidence="8" id="KW-1185">Reference proteome</keyword>
<dbReference type="PANTHER" id="PTHR11739">
    <property type="entry name" value="CITRATE SYNTHASE"/>
    <property type="match status" value="1"/>
</dbReference>
<evidence type="ECO:0000256" key="2">
    <source>
        <dbReference type="ARBA" id="ARBA00010566"/>
    </source>
</evidence>
<name>A0A1G4G5Y3_9BACT</name>
<dbReference type="PRINTS" id="PR00143">
    <property type="entry name" value="CITRTSNTHASE"/>
</dbReference>
<dbReference type="Pfam" id="PF00285">
    <property type="entry name" value="Citrate_synt"/>
    <property type="match status" value="1"/>
</dbReference>
<dbReference type="GO" id="GO:0005829">
    <property type="term" value="C:cytosol"/>
    <property type="evidence" value="ECO:0007669"/>
    <property type="project" value="TreeGrafter"/>
</dbReference>
<keyword evidence="7" id="KW-0012">Acyltransferase</keyword>
<dbReference type="Gene3D" id="1.10.580.10">
    <property type="entry name" value="Citrate Synthase, domain 1"/>
    <property type="match status" value="1"/>
</dbReference>
<dbReference type="UniPathway" id="UPA00223"/>
<dbReference type="RefSeq" id="WP_071136516.1">
    <property type="nucleotide sequence ID" value="NZ_DUQN01000061.1"/>
</dbReference>
<feature type="active site" evidence="6">
    <location>
        <position position="387"/>
    </location>
</feature>
<dbReference type="InterPro" id="IPR016142">
    <property type="entry name" value="Citrate_synth-like_lrg_a-sub"/>
</dbReference>
<dbReference type="PANTHER" id="PTHR11739:SF4">
    <property type="entry name" value="CITRATE SYNTHASE, PEROXISOMAL"/>
    <property type="match status" value="1"/>
</dbReference>
<accession>A0A1G4G5Y3</accession>
<dbReference type="InterPro" id="IPR016143">
    <property type="entry name" value="Citrate_synth-like_sm_a-sub"/>
</dbReference>
<evidence type="ECO:0000313" key="7">
    <source>
        <dbReference type="EMBL" id="SCM56947.1"/>
    </source>
</evidence>
<dbReference type="GO" id="GO:0005975">
    <property type="term" value="P:carbohydrate metabolic process"/>
    <property type="evidence" value="ECO:0007669"/>
    <property type="project" value="TreeGrafter"/>
</dbReference>
<dbReference type="Gene3D" id="1.10.230.10">
    <property type="entry name" value="Cytochrome P450-Terp, domain 2"/>
    <property type="match status" value="1"/>
</dbReference>
<evidence type="ECO:0000313" key="8">
    <source>
        <dbReference type="Proteomes" id="UP000178485"/>
    </source>
</evidence>
<organism evidence="7 8">
    <name type="scientific">Petrimonas mucosa</name>
    <dbReference type="NCBI Taxonomy" id="1642646"/>
    <lineage>
        <taxon>Bacteria</taxon>
        <taxon>Pseudomonadati</taxon>
        <taxon>Bacteroidota</taxon>
        <taxon>Bacteroidia</taxon>
        <taxon>Bacteroidales</taxon>
        <taxon>Dysgonomonadaceae</taxon>
        <taxon>Petrimonas</taxon>
    </lineage>
</organism>
<dbReference type="AlphaFoldDB" id="A0A1G4G5Y3"/>
<dbReference type="NCBIfam" id="NF010635">
    <property type="entry name" value="PRK14032.1"/>
    <property type="match status" value="1"/>
</dbReference>
<dbReference type="GO" id="GO:0006099">
    <property type="term" value="P:tricarboxylic acid cycle"/>
    <property type="evidence" value="ECO:0007669"/>
    <property type="project" value="UniProtKB-UniPathway"/>
</dbReference>
<evidence type="ECO:0000256" key="4">
    <source>
        <dbReference type="ARBA" id="ARBA00049288"/>
    </source>
</evidence>
<gene>
    <name evidence="7" type="primary">gltA</name>
    <name evidence="7" type="ORF">ING2E5A_1114</name>
</gene>
<comment type="catalytic activity">
    <reaction evidence="4">
        <text>oxaloacetate + acetyl-CoA + H2O = citrate + CoA + H(+)</text>
        <dbReference type="Rhea" id="RHEA:16845"/>
        <dbReference type="ChEBI" id="CHEBI:15377"/>
        <dbReference type="ChEBI" id="CHEBI:15378"/>
        <dbReference type="ChEBI" id="CHEBI:16452"/>
        <dbReference type="ChEBI" id="CHEBI:16947"/>
        <dbReference type="ChEBI" id="CHEBI:57287"/>
        <dbReference type="ChEBI" id="CHEBI:57288"/>
        <dbReference type="EC" id="2.3.3.16"/>
    </reaction>
</comment>
<sequence length="452" mass="50721">MDNKQVIKVLSDSIAVTSNIDKDLFTKMGVKRGLRNEDHSGVLAGLTRVGDVVGYERQEDGTLKPIPGKLYYRGIDVEELVHGIQADNRLGFEETAFLLLSGKLPTKENLQAFSSLLAQTMPLNHTATMNILSLKGKNIMNILARSVLELYTYDQDPDDITPDNLIHQSINLIAKFPSIIALAYQVLRHDQQGRSLHIRHPHEDFSVAENFLYMMKGPGKYTELDVRILDLALILHADHGGGNNSTFSVRVTSSTETDTYSAIAAGIGSLKGPLHGGANVKVNGMLADMKKNIKDWNDVEEIDAYLTKVLNKEAYDRTGLIYGIGHAVYTISDPRAGLLKEMARELAKEKGREDEFRFMELIEERGVEVFLNYKKAGAKQRTCINVDYYSGFVYDAIGLPEEVFTPIFAMARIVGWTAHRIEELNFSSKRIIRPAYKNVRPLQEFVPMKDRK</sequence>
<evidence type="ECO:0000256" key="6">
    <source>
        <dbReference type="PIRSR" id="PIRSR001369-1"/>
    </source>
</evidence>
<dbReference type="InterPro" id="IPR036969">
    <property type="entry name" value="Citrate_synthase_sf"/>
</dbReference>